<dbReference type="InterPro" id="IPR001279">
    <property type="entry name" value="Metallo-B-lactamas"/>
</dbReference>
<dbReference type="EMBL" id="LR130778">
    <property type="protein sequence ID" value="VDN48127.1"/>
    <property type="molecule type" value="Genomic_DNA"/>
</dbReference>
<dbReference type="GO" id="GO:0010181">
    <property type="term" value="F:FMN binding"/>
    <property type="evidence" value="ECO:0007669"/>
    <property type="project" value="InterPro"/>
</dbReference>
<dbReference type="Pfam" id="PF00258">
    <property type="entry name" value="Flavodoxin_1"/>
    <property type="match status" value="1"/>
</dbReference>
<dbReference type="Pfam" id="PF19583">
    <property type="entry name" value="ODP"/>
    <property type="match status" value="1"/>
</dbReference>
<dbReference type="InterPro" id="IPR029039">
    <property type="entry name" value="Flavoprotein-like_sf"/>
</dbReference>
<evidence type="ECO:0000259" key="2">
    <source>
        <dbReference type="PROSITE" id="PS50902"/>
    </source>
</evidence>
<gene>
    <name evidence="3" type="ORF">PATL70BA_2236</name>
</gene>
<dbReference type="KEGG" id="cbar:PATL70BA_2236"/>
<dbReference type="SUPFAM" id="SSF56281">
    <property type="entry name" value="Metallo-hydrolase/oxidoreductase"/>
    <property type="match status" value="1"/>
</dbReference>
<dbReference type="InterPro" id="IPR008254">
    <property type="entry name" value="Flavodoxin/NO_synth"/>
</dbReference>
<dbReference type="OrthoDB" id="9807946at2"/>
<dbReference type="Proteomes" id="UP000279029">
    <property type="component" value="Chromosome"/>
</dbReference>
<dbReference type="RefSeq" id="WP_125137309.1">
    <property type="nucleotide sequence ID" value="NZ_LR130778.1"/>
</dbReference>
<dbReference type="InterPro" id="IPR036866">
    <property type="entry name" value="RibonucZ/Hydroxyglut_hydro"/>
</dbReference>
<evidence type="ECO:0000256" key="1">
    <source>
        <dbReference type="ARBA" id="ARBA00007121"/>
    </source>
</evidence>
<reference evidence="3 4" key="1">
    <citation type="submission" date="2018-09" db="EMBL/GenBank/DDBJ databases">
        <authorList>
            <person name="Postec A."/>
        </authorList>
    </citation>
    <scope>NUCLEOTIDE SEQUENCE [LARGE SCALE GENOMIC DNA]</scope>
    <source>
        <strain evidence="3">70B-A</strain>
    </source>
</reference>
<dbReference type="GO" id="GO:0046872">
    <property type="term" value="F:metal ion binding"/>
    <property type="evidence" value="ECO:0007669"/>
    <property type="project" value="InterPro"/>
</dbReference>
<protein>
    <submittedName>
        <fullName evidence="3">MBL fold metallo-hydrolase</fullName>
    </submittedName>
</protein>
<dbReference type="Gene3D" id="3.40.50.360">
    <property type="match status" value="1"/>
</dbReference>
<dbReference type="GO" id="GO:0016787">
    <property type="term" value="F:hydrolase activity"/>
    <property type="evidence" value="ECO:0007669"/>
    <property type="project" value="UniProtKB-KW"/>
</dbReference>
<dbReference type="InterPro" id="IPR016440">
    <property type="entry name" value="Rubredoxin-O_OxRdtase"/>
</dbReference>
<dbReference type="GO" id="GO:0009055">
    <property type="term" value="F:electron transfer activity"/>
    <property type="evidence" value="ECO:0007669"/>
    <property type="project" value="InterPro"/>
</dbReference>
<dbReference type="PIRSF" id="PIRSF005243">
    <property type="entry name" value="ROO"/>
    <property type="match status" value="1"/>
</dbReference>
<accession>A0A3P7PWN8</accession>
<keyword evidence="4" id="KW-1185">Reference proteome</keyword>
<sequence length="411" mass="46633">MNITTISDDIFKLSVSLENVLFEGIWEIPRGVSVNSYIVKGEKIALVDGVCGWDGVPEHLFEMLDQMNMKIDDVDYLIINHMEPDHSGWLEDLRSIKANLNIICTKPAEQLLEAFYGRVDNIRVVKDGDTLDLGNGRILTFATVPNVHWPDAMVTYDTMTKTLFSCDVFGTYGYIEGKHFDEDLTEEELVIFEEEGVRYYSNIVATFSDFTKKALDKLKDIEIKVVAPGHGLVWRKNPSKIIDDYKRYAAYQKDPDLHEVTVLYGSMYGMTEKAVQHIIESLKNYDVKVNVHRVPETSWGTILASVWNSPVVILAMPTYEYKMFPPMAAILEELGNKKVHNRKALRIGSYGWSGGAQKELDEIMKHKGMKWTFVEPVEFKGAAAQSDYQKMDEGIIELMEMIGVSDTAVTV</sequence>
<evidence type="ECO:0000313" key="3">
    <source>
        <dbReference type="EMBL" id="VDN48127.1"/>
    </source>
</evidence>
<organism evidence="3 4">
    <name type="scientific">Petrocella atlantisensis</name>
    <dbReference type="NCBI Taxonomy" id="2173034"/>
    <lineage>
        <taxon>Bacteria</taxon>
        <taxon>Bacillati</taxon>
        <taxon>Bacillota</taxon>
        <taxon>Clostridia</taxon>
        <taxon>Lachnospirales</taxon>
        <taxon>Vallitaleaceae</taxon>
        <taxon>Petrocella</taxon>
    </lineage>
</organism>
<dbReference type="PANTHER" id="PTHR43717">
    <property type="entry name" value="ANAEROBIC NITRIC OXIDE REDUCTASE FLAVORUBREDOXIN"/>
    <property type="match status" value="1"/>
</dbReference>
<dbReference type="SMART" id="SM00849">
    <property type="entry name" value="Lactamase_B"/>
    <property type="match status" value="1"/>
</dbReference>
<dbReference type="InterPro" id="IPR045761">
    <property type="entry name" value="ODP_dom"/>
</dbReference>
<dbReference type="PANTHER" id="PTHR43717:SF1">
    <property type="entry name" value="ANAEROBIC NITRIC OXIDE REDUCTASE FLAVORUBREDOXIN"/>
    <property type="match status" value="1"/>
</dbReference>
<dbReference type="AlphaFoldDB" id="A0A3P7PWN8"/>
<dbReference type="Gene3D" id="3.60.15.10">
    <property type="entry name" value="Ribonuclease Z/Hydroxyacylglutathione hydrolase-like"/>
    <property type="match status" value="1"/>
</dbReference>
<dbReference type="GO" id="GO:0016651">
    <property type="term" value="F:oxidoreductase activity, acting on NAD(P)H"/>
    <property type="evidence" value="ECO:0007669"/>
    <property type="project" value="UniProtKB-ARBA"/>
</dbReference>
<dbReference type="SUPFAM" id="SSF52218">
    <property type="entry name" value="Flavoproteins"/>
    <property type="match status" value="1"/>
</dbReference>
<comment type="similarity">
    <text evidence="1">In the N-terminal section; belongs to the zinc metallo-hydrolase group 3 family.</text>
</comment>
<name>A0A3P7PWN8_9FIRM</name>
<dbReference type="PROSITE" id="PS50902">
    <property type="entry name" value="FLAVODOXIN_LIKE"/>
    <property type="match status" value="1"/>
</dbReference>
<feature type="domain" description="Flavodoxin-like" evidence="2">
    <location>
        <begin position="260"/>
        <end position="399"/>
    </location>
</feature>
<keyword evidence="3" id="KW-0378">Hydrolase</keyword>
<proteinExistence type="inferred from homology"/>
<dbReference type="CDD" id="cd07709">
    <property type="entry name" value="flavodiiron_proteins_MBL-fold"/>
    <property type="match status" value="1"/>
</dbReference>
<evidence type="ECO:0000313" key="4">
    <source>
        <dbReference type="Proteomes" id="UP000279029"/>
    </source>
</evidence>